<dbReference type="Pfam" id="PF14541">
    <property type="entry name" value="TAXi_C"/>
    <property type="match status" value="1"/>
</dbReference>
<dbReference type="PROSITE" id="PS51767">
    <property type="entry name" value="PEPTIDASE_A1"/>
    <property type="match status" value="1"/>
</dbReference>
<sequence>MSLSLTSLCSKLFYLLCVILSFQHHSVHSSFSTANPTGLTLRVAVDDSPGSPLYRIQNLTIDERIEMLINVSNARADYLNLVSSPDAEILPDNIRIPLLRESLWYAAEFKIGSQLHQVKLLMDTGGGLIWTQCQPCQNCFPQKLPIYDPRASQTYGTLPCEHRLCKTPGKDHTCVDGVCRYVVKYGGGTSTKGVLSTEAFHFLIDRSSTRPFDAVFGCSDDSSNVFFQNTEISGIFGLSFSPDSMAQQFSDQTHSRFSYCFAPLVGAVPPPLVLRFGEDIPTFPSGHLQSTLVMSGPATNSYYYYLELLDISVDSFRIGFPPSTFQFRAGGAGGCLIDSGALFTFIDSGTIGVNAYERVMQVFTAYYGSRSLKKIEGAQGSFQVCYERPPNYEDFASLTFHFNGADYTVAGKYVNVFRPEFFCVGVLRGPSTTILGAWHQQDKRIIHDELFGELQFADENCANDVG</sequence>
<dbReference type="InterPro" id="IPR051708">
    <property type="entry name" value="Plant_Aspart_Prot_A1"/>
</dbReference>
<dbReference type="InterPro" id="IPR032861">
    <property type="entry name" value="TAXi_N"/>
</dbReference>
<evidence type="ECO:0000313" key="1">
    <source>
        <dbReference type="EMBL" id="KAK8483072.1"/>
    </source>
</evidence>
<dbReference type="InterPro" id="IPR021109">
    <property type="entry name" value="Peptidase_aspartic_dom_sf"/>
</dbReference>
<protein>
    <submittedName>
        <fullName evidence="1">Uncharacterized protein</fullName>
    </submittedName>
</protein>
<name>A0ABR1ZR87_9ROSI</name>
<dbReference type="Pfam" id="PF14543">
    <property type="entry name" value="TAXi_N"/>
    <property type="match status" value="1"/>
</dbReference>
<keyword evidence="2" id="KW-1185">Reference proteome</keyword>
<dbReference type="SUPFAM" id="SSF50630">
    <property type="entry name" value="Acid proteases"/>
    <property type="match status" value="1"/>
</dbReference>
<evidence type="ECO:0000313" key="2">
    <source>
        <dbReference type="Proteomes" id="UP001396334"/>
    </source>
</evidence>
<organism evidence="1 2">
    <name type="scientific">Hibiscus sabdariffa</name>
    <name type="common">roselle</name>
    <dbReference type="NCBI Taxonomy" id="183260"/>
    <lineage>
        <taxon>Eukaryota</taxon>
        <taxon>Viridiplantae</taxon>
        <taxon>Streptophyta</taxon>
        <taxon>Embryophyta</taxon>
        <taxon>Tracheophyta</taxon>
        <taxon>Spermatophyta</taxon>
        <taxon>Magnoliopsida</taxon>
        <taxon>eudicotyledons</taxon>
        <taxon>Gunneridae</taxon>
        <taxon>Pentapetalae</taxon>
        <taxon>rosids</taxon>
        <taxon>malvids</taxon>
        <taxon>Malvales</taxon>
        <taxon>Malvaceae</taxon>
        <taxon>Malvoideae</taxon>
        <taxon>Hibiscus</taxon>
    </lineage>
</organism>
<dbReference type="PANTHER" id="PTHR47967:SF123">
    <property type="entry name" value="ASPARTIC PROTEINASE NEPENTHESIN-1-LIKE"/>
    <property type="match status" value="1"/>
</dbReference>
<dbReference type="Proteomes" id="UP001396334">
    <property type="component" value="Unassembled WGS sequence"/>
</dbReference>
<dbReference type="InterPro" id="IPR032799">
    <property type="entry name" value="TAXi_C"/>
</dbReference>
<dbReference type="InterPro" id="IPR033121">
    <property type="entry name" value="PEPTIDASE_A1"/>
</dbReference>
<dbReference type="Gene3D" id="2.40.70.10">
    <property type="entry name" value="Acid Proteases"/>
    <property type="match status" value="2"/>
</dbReference>
<gene>
    <name evidence="1" type="ORF">V6N11_049614</name>
</gene>
<dbReference type="PANTHER" id="PTHR47967">
    <property type="entry name" value="OS07G0603500 PROTEIN-RELATED"/>
    <property type="match status" value="1"/>
</dbReference>
<dbReference type="EMBL" id="JBBPBN010000708">
    <property type="protein sequence ID" value="KAK8483072.1"/>
    <property type="molecule type" value="Genomic_DNA"/>
</dbReference>
<comment type="caution">
    <text evidence="1">The sequence shown here is derived from an EMBL/GenBank/DDBJ whole genome shotgun (WGS) entry which is preliminary data.</text>
</comment>
<reference evidence="1 2" key="1">
    <citation type="journal article" date="2024" name="G3 (Bethesda)">
        <title>Genome assembly of Hibiscus sabdariffa L. provides insights into metabolisms of medicinal natural products.</title>
        <authorList>
            <person name="Kim T."/>
        </authorList>
    </citation>
    <scope>NUCLEOTIDE SEQUENCE [LARGE SCALE GENOMIC DNA]</scope>
    <source>
        <strain evidence="1">TK-2024</strain>
        <tissue evidence="1">Old leaves</tissue>
    </source>
</reference>
<accession>A0ABR1ZR87</accession>
<proteinExistence type="predicted"/>